<name>A0ABQ3VZE1_9LACO</name>
<evidence type="ECO:0000313" key="5">
    <source>
        <dbReference type="Proteomes" id="UP000604765"/>
    </source>
</evidence>
<proteinExistence type="predicted"/>
<keyword evidence="2" id="KW-0413">Isomerase</keyword>
<dbReference type="Gene3D" id="3.40.1650.10">
    <property type="entry name" value="RbsD-like domain"/>
    <property type="match status" value="1"/>
</dbReference>
<evidence type="ECO:0000256" key="3">
    <source>
        <dbReference type="ARBA" id="ARBA00036324"/>
    </source>
</evidence>
<evidence type="ECO:0000313" key="4">
    <source>
        <dbReference type="EMBL" id="GHP13935.1"/>
    </source>
</evidence>
<comment type="catalytic activity">
    <reaction evidence="1">
        <text>beta-D-ribopyranose = beta-D-ribofuranose</text>
        <dbReference type="Rhea" id="RHEA:25432"/>
        <dbReference type="ChEBI" id="CHEBI:27476"/>
        <dbReference type="ChEBI" id="CHEBI:47002"/>
        <dbReference type="EC" id="5.4.99.62"/>
    </reaction>
</comment>
<dbReference type="RefSeq" id="WP_203629951.1">
    <property type="nucleotide sequence ID" value="NZ_BNJR01000012.1"/>
</dbReference>
<gene>
    <name evidence="4" type="ORF">YK48G_13600</name>
</gene>
<accession>A0ABQ3VZE1</accession>
<dbReference type="PANTHER" id="PTHR31690:SF4">
    <property type="entry name" value="FUCOSE MUTAROTASE"/>
    <property type="match status" value="1"/>
</dbReference>
<dbReference type="InterPro" id="IPR007721">
    <property type="entry name" value="RbsD_FucU"/>
</dbReference>
<dbReference type="PANTHER" id="PTHR31690">
    <property type="entry name" value="FUCOSE MUTAROTASE"/>
    <property type="match status" value="1"/>
</dbReference>
<comment type="caution">
    <text evidence="4">The sequence shown here is derived from an EMBL/GenBank/DDBJ whole genome shotgun (WGS) entry which is preliminary data.</text>
</comment>
<dbReference type="SUPFAM" id="SSF102546">
    <property type="entry name" value="RbsD-like"/>
    <property type="match status" value="1"/>
</dbReference>
<protein>
    <submittedName>
        <fullName evidence="4">L-fucose mutarotase</fullName>
    </submittedName>
</protein>
<dbReference type="InterPro" id="IPR050443">
    <property type="entry name" value="RbsD/FucU_mutarotase"/>
</dbReference>
<evidence type="ECO:0000256" key="2">
    <source>
        <dbReference type="ARBA" id="ARBA00023235"/>
    </source>
</evidence>
<dbReference type="EMBL" id="BNJR01000012">
    <property type="protein sequence ID" value="GHP13935.1"/>
    <property type="molecule type" value="Genomic_DNA"/>
</dbReference>
<reference evidence="4 5" key="1">
    <citation type="journal article" date="2021" name="Int. J. Syst. Evol. Microbiol.">
        <title>Lentilactobacillus fungorum sp. nov., isolated from spent mushroom substrates.</title>
        <authorList>
            <person name="Tohno M."/>
            <person name="Tanizawa Y."/>
            <person name="Kojima Y."/>
            <person name="Sakamoto M."/>
            <person name="Ohkuma M."/>
            <person name="Kobayashi H."/>
        </authorList>
    </citation>
    <scope>NUCLEOTIDE SEQUENCE [LARGE SCALE GENOMIC DNA]</scope>
    <source>
        <strain evidence="4 5">YK48G</strain>
    </source>
</reference>
<evidence type="ECO:0000256" key="1">
    <source>
        <dbReference type="ARBA" id="ARBA00000223"/>
    </source>
</evidence>
<dbReference type="InterPro" id="IPR023750">
    <property type="entry name" value="RbsD-like_sf"/>
</dbReference>
<keyword evidence="5" id="KW-1185">Reference proteome</keyword>
<dbReference type="Proteomes" id="UP000604765">
    <property type="component" value="Unassembled WGS sequence"/>
</dbReference>
<organism evidence="4 5">
    <name type="scientific">Lentilactobacillus fungorum</name>
    <dbReference type="NCBI Taxonomy" id="2201250"/>
    <lineage>
        <taxon>Bacteria</taxon>
        <taxon>Bacillati</taxon>
        <taxon>Bacillota</taxon>
        <taxon>Bacilli</taxon>
        <taxon>Lactobacillales</taxon>
        <taxon>Lactobacillaceae</taxon>
        <taxon>Lentilactobacillus</taxon>
    </lineage>
</organism>
<comment type="catalytic activity">
    <reaction evidence="3">
        <text>alpha-L-fucose = beta-L-fucose</text>
        <dbReference type="Rhea" id="RHEA:25580"/>
        <dbReference type="ChEBI" id="CHEBI:42548"/>
        <dbReference type="ChEBI" id="CHEBI:42589"/>
        <dbReference type="EC" id="5.1.3.29"/>
    </reaction>
</comment>
<dbReference type="Pfam" id="PF05025">
    <property type="entry name" value="RbsD_FucU"/>
    <property type="match status" value="1"/>
</dbReference>
<sequence>MLTTNLLHPAILRALANCGHGDKILITDGNYPLDSDTNENTEKIYLALKPGLPKVTDVLESLNSQINFEKAEVMTPGEGDQPAIYNEFENILGMKGLTKLGRQEFYDACKKSTNLKLGINTGETRVFANILLTVAPATND</sequence>